<dbReference type="InterPro" id="IPR036271">
    <property type="entry name" value="Tet_transcr_reg_TetR-rel_C_sf"/>
</dbReference>
<dbReference type="EMBL" id="CP139558">
    <property type="protein sequence ID" value="WPU93023.1"/>
    <property type="molecule type" value="Genomic_DNA"/>
</dbReference>
<sequence length="188" mass="21720">MERAPGIRERVIDTCSRLFYDQGYLATHINQITAEAGISKSGLYQHFKSKEDLLSEYLTHAGKKWFDGLNELLVDCQSPAEILLTFFDYRKQLAETDKFKGCAFLRLVYELPALDERAYTVIRRHKQLVKTLMFNQVQLLEPATYVTARKELTELIYTLFEGCGVESSLQRSVKPIEESKAIVKRLIF</sequence>
<dbReference type="Gene3D" id="1.10.357.10">
    <property type="entry name" value="Tetracycline Repressor, domain 2"/>
    <property type="match status" value="1"/>
</dbReference>
<name>A0ABZ0TLF1_9SPHI</name>
<keyword evidence="1" id="KW-0805">Transcription regulation</keyword>
<keyword evidence="3" id="KW-0804">Transcription</keyword>
<evidence type="ECO:0000259" key="5">
    <source>
        <dbReference type="PROSITE" id="PS50977"/>
    </source>
</evidence>
<reference evidence="6 7" key="1">
    <citation type="submission" date="2023-11" db="EMBL/GenBank/DDBJ databases">
        <title>Analysis of the Genomes of Mucilaginibacter gossypii cycad 4 and M. sabulilitoris SNA2: microbes with the potential for plant growth promotion.</title>
        <authorList>
            <person name="Hirsch A.M."/>
            <person name="Humm E."/>
            <person name="Rubbi M."/>
            <person name="Del Vecchio G."/>
            <person name="Ha S.M."/>
            <person name="Pellegrini M."/>
            <person name="Gunsalus R.P."/>
        </authorList>
    </citation>
    <scope>NUCLEOTIDE SEQUENCE [LARGE SCALE GENOMIC DNA]</scope>
    <source>
        <strain evidence="6 7">SNA2</strain>
    </source>
</reference>
<dbReference type="PANTHER" id="PTHR47506">
    <property type="entry name" value="TRANSCRIPTIONAL REGULATORY PROTEIN"/>
    <property type="match status" value="1"/>
</dbReference>
<dbReference type="InterPro" id="IPR009057">
    <property type="entry name" value="Homeodomain-like_sf"/>
</dbReference>
<dbReference type="PANTHER" id="PTHR47506:SF3">
    <property type="entry name" value="HTH-TYPE TRANSCRIPTIONAL REGULATOR LMRA"/>
    <property type="match status" value="1"/>
</dbReference>
<dbReference type="Proteomes" id="UP001324380">
    <property type="component" value="Chromosome"/>
</dbReference>
<organism evidence="6 7">
    <name type="scientific">Mucilaginibacter sabulilitoris</name>
    <dbReference type="NCBI Taxonomy" id="1173583"/>
    <lineage>
        <taxon>Bacteria</taxon>
        <taxon>Pseudomonadati</taxon>
        <taxon>Bacteroidota</taxon>
        <taxon>Sphingobacteriia</taxon>
        <taxon>Sphingobacteriales</taxon>
        <taxon>Sphingobacteriaceae</taxon>
        <taxon>Mucilaginibacter</taxon>
    </lineage>
</organism>
<dbReference type="PRINTS" id="PR00455">
    <property type="entry name" value="HTHTETR"/>
</dbReference>
<dbReference type="SUPFAM" id="SSF46689">
    <property type="entry name" value="Homeodomain-like"/>
    <property type="match status" value="1"/>
</dbReference>
<keyword evidence="2 4" id="KW-0238">DNA-binding</keyword>
<evidence type="ECO:0000256" key="2">
    <source>
        <dbReference type="ARBA" id="ARBA00023125"/>
    </source>
</evidence>
<protein>
    <submittedName>
        <fullName evidence="6">TetR/AcrR family transcriptional regulator</fullName>
    </submittedName>
</protein>
<feature type="domain" description="HTH tetR-type" evidence="5">
    <location>
        <begin position="5"/>
        <end position="65"/>
    </location>
</feature>
<feature type="DNA-binding region" description="H-T-H motif" evidence="4">
    <location>
        <begin position="28"/>
        <end position="47"/>
    </location>
</feature>
<dbReference type="PROSITE" id="PS50977">
    <property type="entry name" value="HTH_TETR_2"/>
    <property type="match status" value="1"/>
</dbReference>
<dbReference type="SUPFAM" id="SSF48498">
    <property type="entry name" value="Tetracyclin repressor-like, C-terminal domain"/>
    <property type="match status" value="1"/>
</dbReference>
<evidence type="ECO:0000256" key="1">
    <source>
        <dbReference type="ARBA" id="ARBA00023015"/>
    </source>
</evidence>
<dbReference type="InterPro" id="IPR001647">
    <property type="entry name" value="HTH_TetR"/>
</dbReference>
<dbReference type="Pfam" id="PF00440">
    <property type="entry name" value="TetR_N"/>
    <property type="match status" value="1"/>
</dbReference>
<evidence type="ECO:0000313" key="7">
    <source>
        <dbReference type="Proteomes" id="UP001324380"/>
    </source>
</evidence>
<gene>
    <name evidence="6" type="ORF">SNE25_27255</name>
</gene>
<accession>A0ABZ0TLF1</accession>
<dbReference type="RefSeq" id="WP_321562179.1">
    <property type="nucleotide sequence ID" value="NZ_CP139558.1"/>
</dbReference>
<evidence type="ECO:0000313" key="6">
    <source>
        <dbReference type="EMBL" id="WPU93023.1"/>
    </source>
</evidence>
<proteinExistence type="predicted"/>
<evidence type="ECO:0000256" key="3">
    <source>
        <dbReference type="ARBA" id="ARBA00023163"/>
    </source>
</evidence>
<keyword evidence="7" id="KW-1185">Reference proteome</keyword>
<evidence type="ECO:0000256" key="4">
    <source>
        <dbReference type="PROSITE-ProRule" id="PRU00335"/>
    </source>
</evidence>